<dbReference type="GO" id="GO:0006633">
    <property type="term" value="P:fatty acid biosynthetic process"/>
    <property type="evidence" value="ECO:0000318"/>
    <property type="project" value="GO_Central"/>
</dbReference>
<sequence length="738" mass="82829">MATISIAAGHCARGREVDELFHTKSSSYFGDGNDKEVVLASNFLKGKIMSLNMCVLRPLERSMVRRNRKRMNIVAKVKKGKSHDYPWPDDIDPNLTSGHLKYLSHFKPLEDKPKPVTLAFEKPLVDLELKIIEVRRMADETGLDFSGQISALESKYQQALKDLYTHLTPIQRLNIARHPNRPTVLDHVLNITEKWVELHGDRAGYDDPAIVTGIGSINGRSYLFIGHQKGRNTKENIYRNFAMPTPHGYRKALRMMKYADHHGFPIITLIDTPGAYADLKSEELGQGEAIAQNIRSMFGLRVPIITIVTGEGGSGGALAIGCCNKLFMLENAAFYVASPEACAAILWKSAQAAPKAAEKLRITAKEHLRLKIADAIIPEPLGGAHSDPIWTSQQIKTAILQAMEELGKMSTEELLQHRMLKFRHIGGFQEGIPIDPKRKRKMKPSEVNVTTFSDIETELENLKKMILETKGSDEQTALTMEKLQADVDKEMTKAFVSMGLQGELESLNLELAKSSDPLLSLALREKADRLMQEFKLKLSKPGEFMGLKEKLAKLETVNRLLDFKVKGEKIKADINEKVPETVKEKLLLLKTAQEKLLQGEEIDKEIIEEIETAKKELEEVLKSSNLEIVGTTKRVERSSYDMNMNKNLSVLNGEINAQIERAIDEAGLREKIEELKTEIAENSSLEKVERLQDEIKEKIVAIMNVESLKVKVDNLRNELASSPHEVFQGDIGAYNGRP</sequence>
<dbReference type="PRINTS" id="PR01069">
    <property type="entry name" value="ACCCTRFRASEA"/>
</dbReference>
<evidence type="ECO:0000256" key="4">
    <source>
        <dbReference type="ARBA" id="ARBA00022832"/>
    </source>
</evidence>
<dbReference type="PROSITE" id="PS50989">
    <property type="entry name" value="COA_CT_CTER"/>
    <property type="match status" value="1"/>
</dbReference>
<reference evidence="10" key="1">
    <citation type="journal article" date="2021" name="Nat. Commun.">
        <title>Genomic analyses provide insights into spinach domestication and the genetic basis of agronomic traits.</title>
        <authorList>
            <person name="Cai X."/>
            <person name="Sun X."/>
            <person name="Xu C."/>
            <person name="Sun H."/>
            <person name="Wang X."/>
            <person name="Ge C."/>
            <person name="Zhang Z."/>
            <person name="Wang Q."/>
            <person name="Fei Z."/>
            <person name="Jiao C."/>
            <person name="Wang Q."/>
        </authorList>
    </citation>
    <scope>NUCLEOTIDE SEQUENCE [LARGE SCALE GENOMIC DNA]</scope>
    <source>
        <strain evidence="10">cv. Varoflay</strain>
    </source>
</reference>
<evidence type="ECO:0000259" key="9">
    <source>
        <dbReference type="PROSITE" id="PS50989"/>
    </source>
</evidence>
<dbReference type="InterPro" id="IPR011763">
    <property type="entry name" value="COA_CT_C"/>
</dbReference>
<dbReference type="HAMAP" id="MF_00823">
    <property type="entry name" value="AcetylCoA_CT_alpha"/>
    <property type="match status" value="1"/>
</dbReference>
<dbReference type="RefSeq" id="XP_021849532.1">
    <property type="nucleotide sequence ID" value="XM_021993840.1"/>
</dbReference>
<keyword evidence="10" id="KW-1185">Reference proteome</keyword>
<dbReference type="Proteomes" id="UP000813463">
    <property type="component" value="Chromosome 2"/>
</dbReference>
<evidence type="ECO:0000313" key="11">
    <source>
        <dbReference type="RefSeq" id="XP_021849524.1"/>
    </source>
</evidence>
<dbReference type="NCBIfam" id="NF041504">
    <property type="entry name" value="AccA_sub"/>
    <property type="match status" value="1"/>
</dbReference>
<dbReference type="RefSeq" id="XP_021849524.1">
    <property type="nucleotide sequence ID" value="XM_021993832.1"/>
</dbReference>
<dbReference type="GO" id="GO:0005524">
    <property type="term" value="F:ATP binding"/>
    <property type="evidence" value="ECO:0007669"/>
    <property type="project" value="UniProtKB-KW"/>
</dbReference>
<keyword evidence="3" id="KW-0547">Nucleotide-binding</keyword>
<dbReference type="Gene3D" id="3.90.226.10">
    <property type="entry name" value="2-enoyl-CoA Hydratase, Chain A, domain 1"/>
    <property type="match status" value="1"/>
</dbReference>
<dbReference type="SUPFAM" id="SSF52096">
    <property type="entry name" value="ClpP/crotonase"/>
    <property type="match status" value="1"/>
</dbReference>
<gene>
    <name evidence="11 12" type="primary">LOC110789182</name>
</gene>
<dbReference type="KEGG" id="soe:110789182"/>
<evidence type="ECO:0000256" key="1">
    <source>
        <dbReference type="ARBA" id="ARBA00011883"/>
    </source>
</evidence>
<dbReference type="NCBIfam" id="NF004344">
    <property type="entry name" value="PRK05724.1"/>
    <property type="match status" value="1"/>
</dbReference>
<feature type="domain" description="CoA carboxyltransferase C-terminal" evidence="9">
    <location>
        <begin position="151"/>
        <end position="405"/>
    </location>
</feature>
<dbReference type="GO" id="GO:0016743">
    <property type="term" value="F:carboxyl- or carbamoyltransferase activity"/>
    <property type="evidence" value="ECO:0007669"/>
    <property type="project" value="InterPro"/>
</dbReference>
<keyword evidence="4" id="KW-0276">Fatty acid metabolism</keyword>
<evidence type="ECO:0000256" key="7">
    <source>
        <dbReference type="ARBA" id="ARBA00023160"/>
    </source>
</evidence>
<proteinExistence type="inferred from homology"/>
<evidence type="ECO:0000256" key="8">
    <source>
        <dbReference type="ARBA" id="ARBA00049152"/>
    </source>
</evidence>
<dbReference type="GO" id="GO:2001295">
    <property type="term" value="P:malonyl-CoA biosynthetic process"/>
    <property type="evidence" value="ECO:0000318"/>
    <property type="project" value="GO_Central"/>
</dbReference>
<comment type="catalytic activity">
    <reaction evidence="8">
        <text>N(6)-carboxybiotinyl-L-lysyl-[protein] + acetyl-CoA = N(6)-biotinyl-L-lysyl-[protein] + malonyl-CoA</text>
        <dbReference type="Rhea" id="RHEA:54728"/>
        <dbReference type="Rhea" id="RHEA-COMP:10505"/>
        <dbReference type="Rhea" id="RHEA-COMP:10506"/>
        <dbReference type="ChEBI" id="CHEBI:57288"/>
        <dbReference type="ChEBI" id="CHEBI:57384"/>
        <dbReference type="ChEBI" id="CHEBI:83144"/>
        <dbReference type="ChEBI" id="CHEBI:83145"/>
        <dbReference type="EC" id="2.1.3.15"/>
    </reaction>
</comment>
<accession>A0A9R0IHX6</accession>
<dbReference type="GO" id="GO:0009317">
    <property type="term" value="C:acetyl-CoA carboxylase complex"/>
    <property type="evidence" value="ECO:0000318"/>
    <property type="project" value="GO_Central"/>
</dbReference>
<dbReference type="PANTHER" id="PTHR42853:SF1">
    <property type="entry name" value="ACETYL-COA CARBOXYTRANSFERASE"/>
    <property type="match status" value="1"/>
</dbReference>
<name>A0A9R0IHX6_SPIOL</name>
<evidence type="ECO:0000313" key="10">
    <source>
        <dbReference type="Proteomes" id="UP000813463"/>
    </source>
</evidence>
<keyword evidence="2" id="KW-0444">Lipid biosynthesis</keyword>
<evidence type="ECO:0000313" key="12">
    <source>
        <dbReference type="RefSeq" id="XP_021849532.1"/>
    </source>
</evidence>
<evidence type="ECO:0000256" key="3">
    <source>
        <dbReference type="ARBA" id="ARBA00022741"/>
    </source>
</evidence>
<keyword evidence="6" id="KW-0443">Lipid metabolism</keyword>
<organism evidence="10 12">
    <name type="scientific">Spinacia oleracea</name>
    <name type="common">Spinach</name>
    <dbReference type="NCBI Taxonomy" id="3562"/>
    <lineage>
        <taxon>Eukaryota</taxon>
        <taxon>Viridiplantae</taxon>
        <taxon>Streptophyta</taxon>
        <taxon>Embryophyta</taxon>
        <taxon>Tracheophyta</taxon>
        <taxon>Spermatophyta</taxon>
        <taxon>Magnoliopsida</taxon>
        <taxon>eudicotyledons</taxon>
        <taxon>Gunneridae</taxon>
        <taxon>Pentapetalae</taxon>
        <taxon>Caryophyllales</taxon>
        <taxon>Chenopodiaceae</taxon>
        <taxon>Chenopodioideae</taxon>
        <taxon>Anserineae</taxon>
        <taxon>Spinacia</taxon>
    </lineage>
</organism>
<evidence type="ECO:0000256" key="5">
    <source>
        <dbReference type="ARBA" id="ARBA00022840"/>
    </source>
</evidence>
<dbReference type="OrthoDB" id="196847at2759"/>
<keyword evidence="5" id="KW-0067">ATP-binding</keyword>
<protein>
    <recommendedName>
        <fullName evidence="1">acetyl-CoA carboxytransferase</fullName>
        <ecNumber evidence="1">2.1.3.15</ecNumber>
    </recommendedName>
</protein>
<reference evidence="11 12" key="2">
    <citation type="submission" date="2025-04" db="UniProtKB">
        <authorList>
            <consortium name="RefSeq"/>
        </authorList>
    </citation>
    <scope>IDENTIFICATION</scope>
</reference>
<evidence type="ECO:0000256" key="2">
    <source>
        <dbReference type="ARBA" id="ARBA00022516"/>
    </source>
</evidence>
<keyword evidence="7" id="KW-0275">Fatty acid biosynthesis</keyword>
<dbReference type="InterPro" id="IPR029045">
    <property type="entry name" value="ClpP/crotonase-like_dom_sf"/>
</dbReference>
<evidence type="ECO:0000256" key="6">
    <source>
        <dbReference type="ARBA" id="ARBA00023098"/>
    </source>
</evidence>
<dbReference type="PANTHER" id="PTHR42853">
    <property type="entry name" value="ACETYL-COENZYME A CARBOXYLASE CARBOXYL TRANSFERASE SUBUNIT ALPHA"/>
    <property type="match status" value="1"/>
</dbReference>
<dbReference type="GO" id="GO:0003989">
    <property type="term" value="F:acetyl-CoA carboxylase activity"/>
    <property type="evidence" value="ECO:0007669"/>
    <property type="project" value="InterPro"/>
</dbReference>
<dbReference type="GeneID" id="110789182"/>
<dbReference type="Pfam" id="PF03255">
    <property type="entry name" value="ACCA"/>
    <property type="match status" value="1"/>
</dbReference>
<dbReference type="AlphaFoldDB" id="A0A9R0IHX6"/>
<dbReference type="InterPro" id="IPR001095">
    <property type="entry name" value="Acetyl_CoA_COase_a_su"/>
</dbReference>
<dbReference type="EC" id="2.1.3.15" evidence="1"/>
<dbReference type="NCBIfam" id="TIGR00513">
    <property type="entry name" value="accA"/>
    <property type="match status" value="1"/>
</dbReference>